<comment type="caution">
    <text evidence="1">The sequence shown here is derived from an EMBL/GenBank/DDBJ whole genome shotgun (WGS) entry which is preliminary data.</text>
</comment>
<dbReference type="EMBL" id="JACHIP010000001">
    <property type="protein sequence ID" value="MBB5055580.1"/>
    <property type="molecule type" value="Genomic_DNA"/>
</dbReference>
<protein>
    <submittedName>
        <fullName evidence="1">Uncharacterized protein</fullName>
    </submittedName>
</protein>
<dbReference type="AlphaFoldDB" id="A0A7W8E2X3"/>
<evidence type="ECO:0000313" key="1">
    <source>
        <dbReference type="EMBL" id="MBB5055580.1"/>
    </source>
</evidence>
<proteinExistence type="predicted"/>
<accession>A0A7W8E2X3</accession>
<sequence>MLNQMPGMTFHLEVSLRDVPVTIEMIERMDARPMGLREGMNGHSK</sequence>
<evidence type="ECO:0000313" key="2">
    <source>
        <dbReference type="Proteomes" id="UP000540989"/>
    </source>
</evidence>
<name>A0A7W8E2X3_9BACT</name>
<organism evidence="1 2">
    <name type="scientific">Granulicella aggregans</name>
    <dbReference type="NCBI Taxonomy" id="474949"/>
    <lineage>
        <taxon>Bacteria</taxon>
        <taxon>Pseudomonadati</taxon>
        <taxon>Acidobacteriota</taxon>
        <taxon>Terriglobia</taxon>
        <taxon>Terriglobales</taxon>
        <taxon>Acidobacteriaceae</taxon>
        <taxon>Granulicella</taxon>
    </lineage>
</organism>
<dbReference type="Proteomes" id="UP000540989">
    <property type="component" value="Unassembled WGS sequence"/>
</dbReference>
<gene>
    <name evidence="1" type="ORF">HDF16_000249</name>
</gene>
<reference evidence="1 2" key="1">
    <citation type="submission" date="2020-08" db="EMBL/GenBank/DDBJ databases">
        <title>Genomic Encyclopedia of Type Strains, Phase IV (KMG-V): Genome sequencing to study the core and pangenomes of soil and plant-associated prokaryotes.</title>
        <authorList>
            <person name="Whitman W."/>
        </authorList>
    </citation>
    <scope>NUCLEOTIDE SEQUENCE [LARGE SCALE GENOMIC DNA]</scope>
    <source>
        <strain evidence="1 2">M8UP14</strain>
    </source>
</reference>
<keyword evidence="2" id="KW-1185">Reference proteome</keyword>